<accession>X1TS67</accession>
<dbReference type="AlphaFoldDB" id="X1TS67"/>
<sequence>DIRFENSSHFERLSPFDVEFEIDLKQIGINNFIKQINEKIDIRDISIQEIPIERIIKELYEAK</sequence>
<organism evidence="1">
    <name type="scientific">marine sediment metagenome</name>
    <dbReference type="NCBI Taxonomy" id="412755"/>
    <lineage>
        <taxon>unclassified sequences</taxon>
        <taxon>metagenomes</taxon>
        <taxon>ecological metagenomes</taxon>
    </lineage>
</organism>
<evidence type="ECO:0000313" key="1">
    <source>
        <dbReference type="EMBL" id="GAI90400.1"/>
    </source>
</evidence>
<proteinExistence type="predicted"/>
<comment type="caution">
    <text evidence="1">The sequence shown here is derived from an EMBL/GenBank/DDBJ whole genome shotgun (WGS) entry which is preliminary data.</text>
</comment>
<feature type="non-terminal residue" evidence="1">
    <location>
        <position position="1"/>
    </location>
</feature>
<reference evidence="1" key="1">
    <citation type="journal article" date="2014" name="Front. Microbiol.">
        <title>High frequency of phylogenetically diverse reductive dehalogenase-homologous genes in deep subseafloor sedimentary metagenomes.</title>
        <authorList>
            <person name="Kawai M."/>
            <person name="Futagami T."/>
            <person name="Toyoda A."/>
            <person name="Takaki Y."/>
            <person name="Nishi S."/>
            <person name="Hori S."/>
            <person name="Arai W."/>
            <person name="Tsubouchi T."/>
            <person name="Morono Y."/>
            <person name="Uchiyama I."/>
            <person name="Ito T."/>
            <person name="Fujiyama A."/>
            <person name="Inagaki F."/>
            <person name="Takami H."/>
        </authorList>
    </citation>
    <scope>NUCLEOTIDE SEQUENCE</scope>
    <source>
        <strain evidence="1">Expedition CK06-06</strain>
    </source>
</reference>
<protein>
    <submittedName>
        <fullName evidence="1">Uncharacterized protein</fullName>
    </submittedName>
</protein>
<name>X1TS67_9ZZZZ</name>
<gene>
    <name evidence="1" type="ORF">S12H4_34370</name>
</gene>
<dbReference type="EMBL" id="BARW01020332">
    <property type="protein sequence ID" value="GAI90400.1"/>
    <property type="molecule type" value="Genomic_DNA"/>
</dbReference>